<dbReference type="HAMAP" id="MF_01520">
    <property type="entry name" value="IspDF"/>
    <property type="match status" value="1"/>
</dbReference>
<keyword evidence="8" id="KW-0456">Lyase</keyword>
<dbReference type="SUPFAM" id="SSF53448">
    <property type="entry name" value="Nucleotide-diphospho-sugar transferases"/>
    <property type="match status" value="1"/>
</dbReference>
<dbReference type="EC" id="2.7.7.60" evidence="3"/>
<dbReference type="AlphaFoldDB" id="A0A381TNJ8"/>
<dbReference type="SUPFAM" id="SSF69765">
    <property type="entry name" value="IpsF-like"/>
    <property type="match status" value="1"/>
</dbReference>
<keyword evidence="5" id="KW-0548">Nucleotidyltransferase</keyword>
<dbReference type="GO" id="GO:0019288">
    <property type="term" value="P:isopentenyl diphosphate biosynthetic process, methylerythritol 4-phosphate pathway"/>
    <property type="evidence" value="ECO:0007669"/>
    <property type="project" value="UniProtKB-UniPathway"/>
</dbReference>
<dbReference type="CDD" id="cd02516">
    <property type="entry name" value="CDP-ME_synthetase"/>
    <property type="match status" value="1"/>
</dbReference>
<dbReference type="InterPro" id="IPR036571">
    <property type="entry name" value="MECDP_synthase_sf"/>
</dbReference>
<feature type="domain" description="2-C-methyl-D-erythritol 2,4-cyclodiphosphate synthase" evidence="10">
    <location>
        <begin position="235"/>
        <end position="388"/>
    </location>
</feature>
<dbReference type="Pfam" id="PF02542">
    <property type="entry name" value="YgbB"/>
    <property type="match status" value="1"/>
</dbReference>
<sequence length="394" mass="41707">VIAAAGSGARLGADTPKAFVEIGGVPLLSYVLSTLESLGVGRTVVALPADDFDRWTDRVFEIAKHPLQVVAGGSTRQASVHACLEVLQEITDPKQDGRDRIIMVHDGARPCASFDLWRRVAEAATTYGAAIPVLPSVDSLKQLDHSGDEVRSIDRARIVRSQTPQGFRYPVLIAAHAAATASGTEATDDATLVELSGHPVRAVRGEMENIKVTTPVDLDLAAQQLMGERSTVVPMRVGYGYDIHPLVEGRRLVLGGVELEYERGLDGHSDADSLVHAIIDALLGAAGLGDIGQKFPSDDQQWKNSDSLALLKIVVDDLAIAGYQPGNVDATILAEEPRLVPHLGLIRHRLAERLDLPVGAVNVKATRGEGMGSIGRGEGIAAHAVATVLAVAQS</sequence>
<evidence type="ECO:0000256" key="8">
    <source>
        <dbReference type="ARBA" id="ARBA00023239"/>
    </source>
</evidence>
<keyword evidence="6" id="KW-0479">Metal-binding</keyword>
<dbReference type="InterPro" id="IPR003526">
    <property type="entry name" value="MECDP_synthase"/>
</dbReference>
<dbReference type="FunFam" id="3.90.550.10:FF:000003">
    <property type="entry name" value="2-C-methyl-D-erythritol 4-phosphate cytidylyltransferase"/>
    <property type="match status" value="1"/>
</dbReference>
<comment type="pathway">
    <text evidence="1">Isoprenoid biosynthesis; isopentenyl diphosphate biosynthesis via DXP pathway; isopentenyl diphosphate from 1-deoxy-D-xylulose 5-phosphate: step 2/6.</text>
</comment>
<organism evidence="11">
    <name type="scientific">marine metagenome</name>
    <dbReference type="NCBI Taxonomy" id="408172"/>
    <lineage>
        <taxon>unclassified sequences</taxon>
        <taxon>metagenomes</taxon>
        <taxon>ecological metagenomes</taxon>
    </lineage>
</organism>
<dbReference type="PANTHER" id="PTHR43181:SF1">
    <property type="entry name" value="2-C-METHYL-D-ERYTHRITOL 2,4-CYCLODIPHOSPHATE SYNTHASE, CHLOROPLASTIC"/>
    <property type="match status" value="1"/>
</dbReference>
<keyword evidence="9" id="KW-0511">Multifunctional enzyme</keyword>
<comment type="similarity">
    <text evidence="2">Belongs to the IspD/TarI cytidylyltransferase family. IspD subfamily.</text>
</comment>
<dbReference type="PROSITE" id="PS01295">
    <property type="entry name" value="ISPD"/>
    <property type="match status" value="1"/>
</dbReference>
<reference evidence="11" key="1">
    <citation type="submission" date="2018-05" db="EMBL/GenBank/DDBJ databases">
        <authorList>
            <person name="Lanie J.A."/>
            <person name="Ng W.-L."/>
            <person name="Kazmierczak K.M."/>
            <person name="Andrzejewski T.M."/>
            <person name="Davidsen T.M."/>
            <person name="Wayne K.J."/>
            <person name="Tettelin H."/>
            <person name="Glass J.I."/>
            <person name="Rusch D."/>
            <person name="Podicherti R."/>
            <person name="Tsui H.-C.T."/>
            <person name="Winkler M.E."/>
        </authorList>
    </citation>
    <scope>NUCLEOTIDE SEQUENCE</scope>
</reference>
<dbReference type="Gene3D" id="3.90.550.10">
    <property type="entry name" value="Spore Coat Polysaccharide Biosynthesis Protein SpsA, Chain A"/>
    <property type="match status" value="1"/>
</dbReference>
<proteinExistence type="inferred from homology"/>
<gene>
    <name evidence="11" type="ORF">METZ01_LOCUS70510</name>
</gene>
<keyword evidence="7" id="KW-0414">Isoprene biosynthesis</keyword>
<evidence type="ECO:0000256" key="2">
    <source>
        <dbReference type="ARBA" id="ARBA00009789"/>
    </source>
</evidence>
<dbReference type="InterPro" id="IPR001228">
    <property type="entry name" value="IspD"/>
</dbReference>
<dbReference type="NCBIfam" id="TIGR00151">
    <property type="entry name" value="ispF"/>
    <property type="match status" value="1"/>
</dbReference>
<evidence type="ECO:0000256" key="1">
    <source>
        <dbReference type="ARBA" id="ARBA00004787"/>
    </source>
</evidence>
<dbReference type="InterPro" id="IPR029044">
    <property type="entry name" value="Nucleotide-diphossugar_trans"/>
</dbReference>
<dbReference type="GO" id="GO:0008685">
    <property type="term" value="F:2-C-methyl-D-erythritol 2,4-cyclodiphosphate synthase activity"/>
    <property type="evidence" value="ECO:0007669"/>
    <property type="project" value="InterPro"/>
</dbReference>
<evidence type="ECO:0000256" key="9">
    <source>
        <dbReference type="ARBA" id="ARBA00023268"/>
    </source>
</evidence>
<dbReference type="NCBIfam" id="TIGR00453">
    <property type="entry name" value="ispD"/>
    <property type="match status" value="1"/>
</dbReference>
<evidence type="ECO:0000256" key="6">
    <source>
        <dbReference type="ARBA" id="ARBA00022723"/>
    </source>
</evidence>
<dbReference type="GO" id="GO:0046872">
    <property type="term" value="F:metal ion binding"/>
    <property type="evidence" value="ECO:0007669"/>
    <property type="project" value="UniProtKB-KW"/>
</dbReference>
<name>A0A381TNJ8_9ZZZZ</name>
<dbReference type="HAMAP" id="MF_00107">
    <property type="entry name" value="IspF"/>
    <property type="match status" value="1"/>
</dbReference>
<dbReference type="Gene3D" id="3.30.1330.50">
    <property type="entry name" value="2-C-methyl-D-erythritol 2,4-cyclodiphosphate synthase"/>
    <property type="match status" value="1"/>
</dbReference>
<dbReference type="UniPathway" id="UPA00056">
    <property type="reaction ID" value="UER00093"/>
</dbReference>
<dbReference type="InterPro" id="IPR026596">
    <property type="entry name" value="IspD/F"/>
</dbReference>
<dbReference type="EMBL" id="UINC01004898">
    <property type="protein sequence ID" value="SVA17656.1"/>
    <property type="molecule type" value="Genomic_DNA"/>
</dbReference>
<evidence type="ECO:0000256" key="7">
    <source>
        <dbReference type="ARBA" id="ARBA00023229"/>
    </source>
</evidence>
<accession>A0A381TNJ8</accession>
<dbReference type="InterPro" id="IPR018294">
    <property type="entry name" value="ISPD_synthase_CS"/>
</dbReference>
<dbReference type="PANTHER" id="PTHR43181">
    <property type="entry name" value="2-C-METHYL-D-ERYTHRITOL 2,4-CYCLODIPHOSPHATE SYNTHASE, CHLOROPLASTIC"/>
    <property type="match status" value="1"/>
</dbReference>
<dbReference type="CDD" id="cd00554">
    <property type="entry name" value="MECDP_synthase"/>
    <property type="match status" value="1"/>
</dbReference>
<dbReference type="GO" id="GO:0050518">
    <property type="term" value="F:2-C-methyl-D-erythritol 4-phosphate cytidylyltransferase activity"/>
    <property type="evidence" value="ECO:0007669"/>
    <property type="project" value="UniProtKB-EC"/>
</dbReference>
<evidence type="ECO:0000256" key="4">
    <source>
        <dbReference type="ARBA" id="ARBA00022679"/>
    </source>
</evidence>
<evidence type="ECO:0000259" key="10">
    <source>
        <dbReference type="Pfam" id="PF02542"/>
    </source>
</evidence>
<evidence type="ECO:0000256" key="3">
    <source>
        <dbReference type="ARBA" id="ARBA00012526"/>
    </source>
</evidence>
<dbReference type="GO" id="GO:0016114">
    <property type="term" value="P:terpenoid biosynthetic process"/>
    <property type="evidence" value="ECO:0007669"/>
    <property type="project" value="InterPro"/>
</dbReference>
<feature type="non-terminal residue" evidence="11">
    <location>
        <position position="1"/>
    </location>
</feature>
<dbReference type="InterPro" id="IPR034683">
    <property type="entry name" value="IspD/TarI"/>
</dbReference>
<dbReference type="Pfam" id="PF01128">
    <property type="entry name" value="IspD"/>
    <property type="match status" value="1"/>
</dbReference>
<evidence type="ECO:0000256" key="5">
    <source>
        <dbReference type="ARBA" id="ARBA00022695"/>
    </source>
</evidence>
<evidence type="ECO:0000313" key="11">
    <source>
        <dbReference type="EMBL" id="SVA17656.1"/>
    </source>
</evidence>
<keyword evidence="4" id="KW-0808">Transferase</keyword>
<protein>
    <recommendedName>
        <fullName evidence="3">2-C-methyl-D-erythritol 4-phosphate cytidylyltransferase</fullName>
        <ecNumber evidence="3">2.7.7.60</ecNumber>
    </recommendedName>
</protein>